<feature type="transmembrane region" description="Helical" evidence="1">
    <location>
        <begin position="30"/>
        <end position="51"/>
    </location>
</feature>
<proteinExistence type="predicted"/>
<dbReference type="Proteomes" id="UP000013131">
    <property type="component" value="Unassembled WGS sequence"/>
</dbReference>
<feature type="transmembrane region" description="Helical" evidence="1">
    <location>
        <begin position="179"/>
        <end position="199"/>
    </location>
</feature>
<dbReference type="EMBL" id="AORI01000012">
    <property type="protein sequence ID" value="ENY68534.1"/>
    <property type="molecule type" value="Genomic_DNA"/>
</dbReference>
<keyword evidence="1" id="KW-1133">Transmembrane helix</keyword>
<dbReference type="eggNOG" id="ENOG5030MIP">
    <property type="taxonomic scope" value="Bacteria"/>
</dbReference>
<feature type="transmembrane region" description="Helical" evidence="1">
    <location>
        <begin position="57"/>
        <end position="80"/>
    </location>
</feature>
<evidence type="ECO:0000313" key="3">
    <source>
        <dbReference type="Proteomes" id="UP000013131"/>
    </source>
</evidence>
<name>N9TQV4_9BACT</name>
<dbReference type="PATRIC" id="fig|1188233.3.peg.592"/>
<organism evidence="2 3">
    <name type="scientific">Metamycoplasma auris 15026</name>
    <dbReference type="NCBI Taxonomy" id="1188233"/>
    <lineage>
        <taxon>Bacteria</taxon>
        <taxon>Bacillati</taxon>
        <taxon>Mycoplasmatota</taxon>
        <taxon>Mycoplasmoidales</taxon>
        <taxon>Metamycoplasmataceae</taxon>
        <taxon>Metamycoplasma</taxon>
    </lineage>
</organism>
<dbReference type="OrthoDB" id="399503at2"/>
<keyword evidence="3" id="KW-1185">Reference proteome</keyword>
<dbReference type="STRING" id="1188233.MAU_6120"/>
<evidence type="ECO:0000256" key="1">
    <source>
        <dbReference type="SAM" id="Phobius"/>
    </source>
</evidence>
<feature type="transmembrane region" description="Helical" evidence="1">
    <location>
        <begin position="101"/>
        <end position="121"/>
    </location>
</feature>
<reference evidence="2 3" key="1">
    <citation type="journal article" date="2013" name="Genome Announc.">
        <title>Draft Genome Sequences of Mycoplasma auris and Mycoplasma yeatsii, Two Species of the Ear Canal of Caprinae.</title>
        <authorList>
            <person name="Dordet-Frisoni E."/>
            <person name="Baranowski E."/>
            <person name="Barre A."/>
            <person name="Blanchard A."/>
            <person name="Breton M."/>
            <person name="Couture C."/>
            <person name="Dupuy V."/>
            <person name="Gaurivaud P."/>
            <person name="Jacob D."/>
            <person name="Lemaitre C."/>
            <person name="Manso-Silvan L."/>
            <person name="Nikolski M."/>
            <person name="Nouvel L.X."/>
            <person name="Poumarat F."/>
            <person name="Sirand-Pugnet P."/>
            <person name="Thebault P."/>
            <person name="Theil S."/>
            <person name="Thiaucourt F."/>
            <person name="Citti C."/>
            <person name="Tardy F."/>
        </authorList>
    </citation>
    <scope>NUCLEOTIDE SEQUENCE [LARGE SCALE GENOMIC DNA]</scope>
    <source>
        <strain evidence="2 3">15026</strain>
    </source>
</reference>
<gene>
    <name evidence="2" type="ORF">MAU_6120</name>
</gene>
<protein>
    <submittedName>
        <fullName evidence="2">Uncharacterized protein</fullName>
    </submittedName>
</protein>
<sequence length="372" mass="43580">MIDKKNIEQTKEETKKIKQKKTYFFLKDKTFIWTIIAFSMVFFSIIAFLDIKGLTSIYSYTFGLIFGLFSIAIFVFVFLLAIKNIFKMKNTYSASVFHFSFLRLGLLLFALMILGTSIYYAKLKPEAYTYKNALFVISQKWYEDFIANKEPLLPNKWTPGLFFSFIYFLIAFPGKTTGFVLSFIISIIFLLIACASFFISDNTFKKILNKKSNQEKHQTNINLNLDKQNVFEESKDDIYIEKNATNEQIKPEIEEDDFVSKTIENNEARKDEANLNKKNIQIIPDELDFSTQEFDLSFIKEENEEDLIPDEIAKQNEIEIQEEKEIETTDNNLNNIENNELDFFDETGKKEEKITNSKPTKFSIIEDKEDLF</sequence>
<keyword evidence="1" id="KW-0812">Transmembrane</keyword>
<accession>N9TQV4</accession>
<comment type="caution">
    <text evidence="2">The sequence shown here is derived from an EMBL/GenBank/DDBJ whole genome shotgun (WGS) entry which is preliminary data.</text>
</comment>
<evidence type="ECO:0000313" key="2">
    <source>
        <dbReference type="EMBL" id="ENY68534.1"/>
    </source>
</evidence>
<keyword evidence="1" id="KW-0472">Membrane</keyword>
<dbReference type="RefSeq" id="WP_004425333.1">
    <property type="nucleotide sequence ID" value="NZ_AORI01000012.1"/>
</dbReference>
<dbReference type="AlphaFoldDB" id="N9TQV4"/>